<organism evidence="1 2">
    <name type="scientific">Nodularia spumigena UHCC 0060</name>
    <dbReference type="NCBI Taxonomy" id="3110300"/>
    <lineage>
        <taxon>Bacteria</taxon>
        <taxon>Bacillati</taxon>
        <taxon>Cyanobacteriota</taxon>
        <taxon>Cyanophyceae</taxon>
        <taxon>Nostocales</taxon>
        <taxon>Nodulariaceae</taxon>
        <taxon>Nodularia</taxon>
    </lineage>
</organism>
<dbReference type="GeneID" id="78019987"/>
<keyword evidence="2" id="KW-1185">Reference proteome</keyword>
<evidence type="ECO:0000313" key="1">
    <source>
        <dbReference type="EMBL" id="MEA5608852.1"/>
    </source>
</evidence>
<proteinExistence type="predicted"/>
<dbReference type="EMBL" id="JAYGHK010000035">
    <property type="protein sequence ID" value="MEA5608852.1"/>
    <property type="molecule type" value="Genomic_DNA"/>
</dbReference>
<name>A0ABU5URE8_NODSP</name>
<comment type="caution">
    <text evidence="1">The sequence shown here is derived from an EMBL/GenBank/DDBJ whole genome shotgun (WGS) entry which is preliminary data.</text>
</comment>
<accession>A0ABU5URE8</accession>
<gene>
    <name evidence="1" type="ORF">VB695_12370</name>
</gene>
<sequence>MKWKTTILEAQPNRELRWRGTLTIDRLFTGEYIFIILPLNKNRVQFIHR</sequence>
<dbReference type="Proteomes" id="UP001303285">
    <property type="component" value="Unassembled WGS sequence"/>
</dbReference>
<reference evidence="1 2" key="1">
    <citation type="submission" date="2023-12" db="EMBL/GenBank/DDBJ databases">
        <title>Baltic Sea Cyanobacteria.</title>
        <authorList>
            <person name="Delbaje E."/>
            <person name="Fewer D.P."/>
            <person name="Shishido T.K."/>
        </authorList>
    </citation>
    <scope>NUCLEOTIDE SEQUENCE [LARGE SCALE GENOMIC DNA]</scope>
    <source>
        <strain evidence="1 2">UHCC 0060</strain>
    </source>
</reference>
<evidence type="ECO:0000313" key="2">
    <source>
        <dbReference type="Proteomes" id="UP001303285"/>
    </source>
</evidence>
<protein>
    <submittedName>
        <fullName evidence="1">Uncharacterized protein</fullName>
    </submittedName>
</protein>
<dbReference type="RefSeq" id="WP_157133645.1">
    <property type="nucleotide sequence ID" value="NZ_JAYGHK010000035.1"/>
</dbReference>